<organism evidence="2 3">
    <name type="scientific">Cylindrotheca closterium</name>
    <dbReference type="NCBI Taxonomy" id="2856"/>
    <lineage>
        <taxon>Eukaryota</taxon>
        <taxon>Sar</taxon>
        <taxon>Stramenopiles</taxon>
        <taxon>Ochrophyta</taxon>
        <taxon>Bacillariophyta</taxon>
        <taxon>Bacillariophyceae</taxon>
        <taxon>Bacillariophycidae</taxon>
        <taxon>Bacillariales</taxon>
        <taxon>Bacillariaceae</taxon>
        <taxon>Cylindrotheca</taxon>
    </lineage>
</organism>
<comment type="caution">
    <text evidence="2">The sequence shown here is derived from an EMBL/GenBank/DDBJ whole genome shotgun (WGS) entry which is preliminary data.</text>
</comment>
<sequence length="523" mass="57557">MSTTYEKLMEQLPSTAVIDAVASVSGDKVVASDVATRAGVSLSQAKKDLTALASLSRGDISVSSDGELIYEFPSNLKGVLSSNSAKYQALQVFEKAWPTVFWGIRVSFGVALLASVVLIFSTLLVINSSSSSDDDNRRRDNRGFGGGGFGGGMNIWWGPSPFDIFYYRPYGYYGYYGDRSDAKDPEEMGFLESTFSYIFGDGNPNQGLEERRLGLAAQMIRQNNGAVTAEQLAPYCDAPDPSDSKSSYVEESFVLPVVTQLNGEPRVTDDGDIVYVFPELQISALSSEVVPRTSETALVLKRAGLPPSATAREIRNLLNMSRISTTGALEKDDLIRLLKEALPPMTMEEEEELMPQDPGLLLERQYKFSLAPDLNKVLAGGLGIVNLGGALYLGRIFSEYAMYGVRLPSFLGLTQSIYPLLLGYAVLFNVIPLARNFWIKSENKKIGERNRARRKWNERLKSKAGNIGRKLKSAAKFATNRRQLNANDVIFDTKESAAEMEKSKNQLDLDDFDKLLDGDGSFQ</sequence>
<gene>
    <name evidence="2" type="ORF">CYCCA115_LOCUS24311</name>
</gene>
<evidence type="ECO:0000313" key="3">
    <source>
        <dbReference type="Proteomes" id="UP001295423"/>
    </source>
</evidence>
<dbReference type="EMBL" id="CAKOGP040002491">
    <property type="protein sequence ID" value="CAJ1970291.1"/>
    <property type="molecule type" value="Genomic_DNA"/>
</dbReference>
<protein>
    <submittedName>
        <fullName evidence="2">Uncharacterized protein</fullName>
    </submittedName>
</protein>
<accession>A0AAD2GD31</accession>
<reference evidence="2" key="1">
    <citation type="submission" date="2023-08" db="EMBL/GenBank/DDBJ databases">
        <authorList>
            <person name="Audoor S."/>
            <person name="Bilcke G."/>
        </authorList>
    </citation>
    <scope>NUCLEOTIDE SEQUENCE</scope>
</reference>
<dbReference type="PANTHER" id="PTHR47380">
    <property type="entry name" value="OS02G0533000 PROTEIN"/>
    <property type="match status" value="1"/>
</dbReference>
<feature type="transmembrane region" description="Helical" evidence="1">
    <location>
        <begin position="102"/>
        <end position="126"/>
    </location>
</feature>
<dbReference type="Proteomes" id="UP001295423">
    <property type="component" value="Unassembled WGS sequence"/>
</dbReference>
<dbReference type="PANTHER" id="PTHR47380:SF4">
    <property type="entry name" value="OS02G0533000 PROTEIN"/>
    <property type="match status" value="1"/>
</dbReference>
<feature type="transmembrane region" description="Helical" evidence="1">
    <location>
        <begin position="377"/>
        <end position="397"/>
    </location>
</feature>
<evidence type="ECO:0000256" key="1">
    <source>
        <dbReference type="SAM" id="Phobius"/>
    </source>
</evidence>
<proteinExistence type="predicted"/>
<keyword evidence="3" id="KW-1185">Reference proteome</keyword>
<evidence type="ECO:0000313" key="2">
    <source>
        <dbReference type="EMBL" id="CAJ1970291.1"/>
    </source>
</evidence>
<name>A0AAD2GD31_9STRA</name>
<feature type="transmembrane region" description="Helical" evidence="1">
    <location>
        <begin position="417"/>
        <end position="438"/>
    </location>
</feature>
<keyword evidence="1" id="KW-1133">Transmembrane helix</keyword>
<dbReference type="AlphaFoldDB" id="A0AAD2GD31"/>
<dbReference type="InterPro" id="IPR044200">
    <property type="entry name" value="At5g03900-like"/>
</dbReference>
<keyword evidence="1" id="KW-0472">Membrane</keyword>
<keyword evidence="1" id="KW-0812">Transmembrane</keyword>